<evidence type="ECO:0000259" key="2">
    <source>
        <dbReference type="Pfam" id="PF10647"/>
    </source>
</evidence>
<evidence type="ECO:0000313" key="4">
    <source>
        <dbReference type="EMBL" id="SEN58520.1"/>
    </source>
</evidence>
<accession>A0A1H8HQG8</accession>
<name>A0A1H8HQG8_9ACTN</name>
<dbReference type="InterPro" id="IPR059026">
    <property type="entry name" value="LpqB_N"/>
</dbReference>
<gene>
    <name evidence="4" type="ORF">SAMN05216267_10079</name>
</gene>
<evidence type="ECO:0000259" key="3">
    <source>
        <dbReference type="Pfam" id="PF25976"/>
    </source>
</evidence>
<dbReference type="SUPFAM" id="SSF63829">
    <property type="entry name" value="Calcium-dependent phosphotriesterase"/>
    <property type="match status" value="1"/>
</dbReference>
<dbReference type="STRING" id="310780.SAMN05216267_10079"/>
<keyword evidence="4" id="KW-0449">Lipoprotein</keyword>
<dbReference type="InterPro" id="IPR019606">
    <property type="entry name" value="GerMN"/>
</dbReference>
<evidence type="ECO:0000259" key="1">
    <source>
        <dbReference type="Pfam" id="PF10646"/>
    </source>
</evidence>
<sequence length="621" mass="64404">MGAMGGRRRLLQGLMPLGVTLLVAGCASMPSGGEVRKVGDGQRADADSQVRVFGIPPHSGETPEEIVSGFLEATTSGESNFSTAKKYLTKHAVDGWDPSGRITIVSGLAQPTETVGAGHADGLSTVTVTSTRVAAVDTKHGYQPAQEPSGKDGFQATFSLVAQGGEWRIDGLPNGLALSESDFQRIYHSVNMYYFADLGPDGPSGGGANQTLVADPVYLRNQTDSLVSTVTALLDGPTDWLAPVVKTAAPAGARLDGTGPDQGVSLDDSQRLTVRLDHKADRLGGQRCVQLAAQLFATVQAQASAKLSAAEILHADGTSACQLPSSQAEAYGPANLVGSTTRQYYIKSDTKSDTSSRLMELAGDATASTQLQGVPVSGPFGGDKADLESVAVRRDEQAAAGVRSNGRQLVVAPLQGSGALPAPVLTSKATDPKNGLSQPSWDGLGDLWVADRTNVPSQLKVVVDGRGLVVPVTVPDLTGRVESLKVASDGVRIALIVDQRGGMQLQVGRIQRGGTPAHPTFSVTGLRTLPAEDDVTSVAWAGASRLVVLANQSGVQQIEYMSTDGSAVSALQGVSEAASVAASEDQSRPLLAAYNGSVYLLPADTNWKQITPKGFSPVYPG</sequence>
<dbReference type="Pfam" id="PF25976">
    <property type="entry name" value="LpqB_N"/>
    <property type="match status" value="1"/>
</dbReference>
<dbReference type="RefSeq" id="WP_245791309.1">
    <property type="nucleotide sequence ID" value="NZ_FODD01000007.1"/>
</dbReference>
<evidence type="ECO:0000313" key="5">
    <source>
        <dbReference type="Proteomes" id="UP000181951"/>
    </source>
</evidence>
<feature type="domain" description="Lipoprotein LpqB C-terminal" evidence="2">
    <location>
        <begin position="369"/>
        <end position="620"/>
    </location>
</feature>
<dbReference type="EMBL" id="FODD01000007">
    <property type="protein sequence ID" value="SEN58520.1"/>
    <property type="molecule type" value="Genomic_DNA"/>
</dbReference>
<organism evidence="4 5">
    <name type="scientific">Actinacidiphila rubida</name>
    <dbReference type="NCBI Taxonomy" id="310780"/>
    <lineage>
        <taxon>Bacteria</taxon>
        <taxon>Bacillati</taxon>
        <taxon>Actinomycetota</taxon>
        <taxon>Actinomycetes</taxon>
        <taxon>Kitasatosporales</taxon>
        <taxon>Streptomycetaceae</taxon>
        <taxon>Actinacidiphila</taxon>
    </lineage>
</organism>
<feature type="domain" description="Lipoprotein LpqB N-terminal" evidence="3">
    <location>
        <begin position="56"/>
        <end position="184"/>
    </location>
</feature>
<protein>
    <submittedName>
        <fullName evidence="4">Lipoprotein LpqB beta-propeller domain-containing protein</fullName>
    </submittedName>
</protein>
<dbReference type="InterPro" id="IPR018910">
    <property type="entry name" value="LpqB_C"/>
</dbReference>
<reference evidence="4 5" key="1">
    <citation type="submission" date="2016-10" db="EMBL/GenBank/DDBJ databases">
        <authorList>
            <person name="de Groot N.N."/>
        </authorList>
    </citation>
    <scope>NUCLEOTIDE SEQUENCE [LARGE SCALE GENOMIC DNA]</scope>
    <source>
        <strain evidence="4 5">CGMCC 4.2026</strain>
    </source>
</reference>
<dbReference type="Pfam" id="PF10647">
    <property type="entry name" value="Gmad1"/>
    <property type="match status" value="1"/>
</dbReference>
<keyword evidence="5" id="KW-1185">Reference proteome</keyword>
<dbReference type="Proteomes" id="UP000181951">
    <property type="component" value="Unassembled WGS sequence"/>
</dbReference>
<feature type="domain" description="GerMN" evidence="1">
    <location>
        <begin position="194"/>
        <end position="302"/>
    </location>
</feature>
<proteinExistence type="predicted"/>
<dbReference type="Pfam" id="PF10646">
    <property type="entry name" value="Germane"/>
    <property type="match status" value="1"/>
</dbReference>
<dbReference type="PROSITE" id="PS51257">
    <property type="entry name" value="PROKAR_LIPOPROTEIN"/>
    <property type="match status" value="1"/>
</dbReference>
<dbReference type="AlphaFoldDB" id="A0A1H8HQG8"/>